<feature type="non-terminal residue" evidence="1">
    <location>
        <position position="1"/>
    </location>
</feature>
<name>A0A0F9ESX5_9ZZZZ</name>
<dbReference type="AlphaFoldDB" id="A0A0F9ESX5"/>
<gene>
    <name evidence="1" type="ORF">LCGC14_2390270</name>
</gene>
<protein>
    <submittedName>
        <fullName evidence="1">Uncharacterized protein</fullName>
    </submittedName>
</protein>
<reference evidence="1" key="1">
    <citation type="journal article" date="2015" name="Nature">
        <title>Complex archaea that bridge the gap between prokaryotes and eukaryotes.</title>
        <authorList>
            <person name="Spang A."/>
            <person name="Saw J.H."/>
            <person name="Jorgensen S.L."/>
            <person name="Zaremba-Niedzwiedzka K."/>
            <person name="Martijn J."/>
            <person name="Lind A.E."/>
            <person name="van Eijk R."/>
            <person name="Schleper C."/>
            <person name="Guy L."/>
            <person name="Ettema T.J."/>
        </authorList>
    </citation>
    <scope>NUCLEOTIDE SEQUENCE</scope>
</reference>
<proteinExistence type="predicted"/>
<comment type="caution">
    <text evidence="1">The sequence shown here is derived from an EMBL/GenBank/DDBJ whole genome shotgun (WGS) entry which is preliminary data.</text>
</comment>
<sequence length="60" mass="6827">RFGYADYRYYCPGCAEAVRKHLADIDELHDSLAKKWRSGVNSRRKAFLKANPKAVLPDAS</sequence>
<organism evidence="1">
    <name type="scientific">marine sediment metagenome</name>
    <dbReference type="NCBI Taxonomy" id="412755"/>
    <lineage>
        <taxon>unclassified sequences</taxon>
        <taxon>metagenomes</taxon>
        <taxon>ecological metagenomes</taxon>
    </lineage>
</organism>
<evidence type="ECO:0000313" key="1">
    <source>
        <dbReference type="EMBL" id="KKL26933.1"/>
    </source>
</evidence>
<accession>A0A0F9ESX5</accession>
<dbReference type="EMBL" id="LAZR01035655">
    <property type="protein sequence ID" value="KKL26933.1"/>
    <property type="molecule type" value="Genomic_DNA"/>
</dbReference>